<dbReference type="AlphaFoldDB" id="F0RN86"/>
<dbReference type="Proteomes" id="UP000007718">
    <property type="component" value="Chromosome"/>
</dbReference>
<protein>
    <recommendedName>
        <fullName evidence="1">DUF402 domain-containing protein</fullName>
    </recommendedName>
</protein>
<dbReference type="InterPro" id="IPR007295">
    <property type="entry name" value="DUF402"/>
</dbReference>
<feature type="domain" description="DUF402" evidence="1">
    <location>
        <begin position="77"/>
        <end position="168"/>
    </location>
</feature>
<sequence>MRRKLHDLREWTGALDYSQRPVPFGPFLMVDFTAYRVRRPLTVDFDGEPLRLFDHGWRWIRAHPLDAPAGVVGDALTVLLDASGTPLELYVDIHQGGGWDEMAGLPWIDDLYLDVAGLFGPGWQPRHLLLLDGDELAGAVAGGELTAAQSAAIYARAEQVMAALNAHTYAPLLAVRAYLQSGAALG</sequence>
<dbReference type="SUPFAM" id="SSF159234">
    <property type="entry name" value="FomD-like"/>
    <property type="match status" value="1"/>
</dbReference>
<keyword evidence="3" id="KW-1185">Reference proteome</keyword>
<dbReference type="InterPro" id="IPR035930">
    <property type="entry name" value="FomD-like_sf"/>
</dbReference>
<evidence type="ECO:0000313" key="3">
    <source>
        <dbReference type="Proteomes" id="UP000007718"/>
    </source>
</evidence>
<dbReference type="PANTHER" id="PTHR41271:SF1">
    <property type="entry name" value="DUF402 DOMAIN-CONTAINING PROTEIN"/>
    <property type="match status" value="1"/>
</dbReference>
<dbReference type="Pfam" id="PF04167">
    <property type="entry name" value="DUF402"/>
    <property type="match status" value="1"/>
</dbReference>
<proteinExistence type="predicted"/>
<accession>F0RN86</accession>
<dbReference type="KEGG" id="dpt:Deipr_1076"/>
<dbReference type="Gene3D" id="2.40.380.10">
    <property type="entry name" value="FomD-like"/>
    <property type="match status" value="1"/>
</dbReference>
<dbReference type="PANTHER" id="PTHR41271">
    <property type="entry name" value="DUF402 DOMAIN-CONTAINING PROTEIN"/>
    <property type="match status" value="1"/>
</dbReference>
<dbReference type="STRING" id="693977.Deipr_1076"/>
<evidence type="ECO:0000259" key="1">
    <source>
        <dbReference type="Pfam" id="PF04167"/>
    </source>
</evidence>
<dbReference type="RefSeq" id="WP_013614837.1">
    <property type="nucleotide sequence ID" value="NC_015161.1"/>
</dbReference>
<evidence type="ECO:0000313" key="2">
    <source>
        <dbReference type="EMBL" id="ADY26228.1"/>
    </source>
</evidence>
<name>F0RN86_DEIPM</name>
<reference evidence="2 3" key="2">
    <citation type="journal article" date="2012" name="Stand. Genomic Sci.">
        <title>Complete genome sequence of the orange-red pigmented, radioresistant Deinococcus proteolyticus type strain (MRP(T)).</title>
        <authorList>
            <person name="Copeland A."/>
            <person name="Zeytun A."/>
            <person name="Yassawong M."/>
            <person name="Nolan M."/>
            <person name="Lucas S."/>
            <person name="Hammon N."/>
            <person name="Deshpande S."/>
            <person name="Cheng J.F."/>
            <person name="Han C."/>
            <person name="Tapia R."/>
            <person name="Goodwin L.A."/>
            <person name="Pitluck S."/>
            <person name="Mavromatis K."/>
            <person name="Liolios K."/>
            <person name="Pagani I."/>
            <person name="Ivanova N."/>
            <person name="Mikhailova N."/>
            <person name="Pati A."/>
            <person name="Chen A."/>
            <person name="Palaniappan K."/>
            <person name="Land M."/>
            <person name="Hauser L."/>
            <person name="Jeffries C.D."/>
            <person name="Brambilla E.M."/>
            <person name="Rohde M."/>
            <person name="Sikorski J."/>
            <person name="Pukall R."/>
            <person name="Goker M."/>
            <person name="Detter J.C."/>
            <person name="Woyke T."/>
            <person name="Bristow J."/>
            <person name="Eisen J.A."/>
            <person name="Markowitz V."/>
            <person name="Hugenholtz P."/>
            <person name="Kyrpides N.C."/>
            <person name="Klenk H.P."/>
            <person name="Lapidus A."/>
        </authorList>
    </citation>
    <scope>NUCLEOTIDE SEQUENCE [LARGE SCALE GENOMIC DNA]</scope>
    <source>
        <strain evidence="3">ATCC 35074 / DSM 20540 / JCM 6276 / NBRC 101906 / NCIMB 13154 / VKM Ac-1939 / CCM 2703 / MRP</strain>
    </source>
</reference>
<dbReference type="HOGENOM" id="CLU_098301_2_0_0"/>
<gene>
    <name evidence="2" type="ordered locus">Deipr_1076</name>
</gene>
<organism evidence="2 3">
    <name type="scientific">Deinococcus proteolyticus (strain ATCC 35074 / DSM 20540 / JCM 6276 / NBRC 101906 / NCIMB 13154 / VKM Ac-1939 / CCM 2703 / MRP)</name>
    <dbReference type="NCBI Taxonomy" id="693977"/>
    <lineage>
        <taxon>Bacteria</taxon>
        <taxon>Thermotogati</taxon>
        <taxon>Deinococcota</taxon>
        <taxon>Deinococci</taxon>
        <taxon>Deinococcales</taxon>
        <taxon>Deinococcaceae</taxon>
        <taxon>Deinococcus</taxon>
    </lineage>
</organism>
<dbReference type="eggNOG" id="COG2306">
    <property type="taxonomic scope" value="Bacteria"/>
</dbReference>
<dbReference type="EMBL" id="CP002536">
    <property type="protein sequence ID" value="ADY26228.1"/>
    <property type="molecule type" value="Genomic_DNA"/>
</dbReference>
<reference evidence="3" key="1">
    <citation type="submission" date="2011-02" db="EMBL/GenBank/DDBJ databases">
        <title>The complete sequence of chromosome of Deinococcus proteolyticus DSM 20540.</title>
        <authorList>
            <consortium name="US DOE Joint Genome Institute (JGI-PGF)"/>
            <person name="Lucas S."/>
            <person name="Copeland A."/>
            <person name="Lapidus A."/>
            <person name="Bruce D."/>
            <person name="Goodwin L."/>
            <person name="Pitluck S."/>
            <person name="Kyrpides N."/>
            <person name="Mavromatis K."/>
            <person name="Pagani I."/>
            <person name="Ivanova N."/>
            <person name="Ovchinnikova G."/>
            <person name="Zeytun A."/>
            <person name="Detter J.C."/>
            <person name="Han C."/>
            <person name="Land M."/>
            <person name="Hauser L."/>
            <person name="Markowitz V."/>
            <person name="Cheng J.-F."/>
            <person name="Hugenholtz P."/>
            <person name="Woyke T."/>
            <person name="Wu D."/>
            <person name="Pukall R."/>
            <person name="Steenblock K."/>
            <person name="Brambilla E."/>
            <person name="Klenk H.-P."/>
            <person name="Eisen J.A."/>
        </authorList>
    </citation>
    <scope>NUCLEOTIDE SEQUENCE [LARGE SCALE GENOMIC DNA]</scope>
    <source>
        <strain evidence="3">ATCC 35074 / DSM 20540 / JCM 6276 / NBRC 101906 / NCIMB 13154 / VKM Ac-1939 / CCM 2703 / MRP</strain>
    </source>
</reference>